<gene>
    <name evidence="4" type="ORF">KSB_12670</name>
</gene>
<keyword evidence="5" id="KW-1185">Reference proteome</keyword>
<accession>A0ABQ3UJ83</accession>
<feature type="domain" description="DUF5679" evidence="3">
    <location>
        <begin position="215"/>
        <end position="254"/>
    </location>
</feature>
<sequence length="257" mass="27088">MSQIGVVLRKSMRLLLLVLASSAAFILVYILRKNVFKSAPASEENETITLPPISLATPSAFVPAASSEAALEKVAVQSNSAVDSPLTLSEEPVPPVARSIQTPEVVTDEDVELATLDPAVSGQTETIAASTPNDSLPADTSDIIAQTTSEECVQPVPAPERQDEVISGLQEPERVTESEQESPAAVIGSKEEVGVSSEPASSSEPQASAETAVAYCVKCRTKREMQAPERSVTKNGRSALVGHCPVCGTRLFRFITG</sequence>
<name>A0ABQ3UJ83_9CHLR</name>
<proteinExistence type="predicted"/>
<dbReference type="EMBL" id="BNJG01000001">
    <property type="protein sequence ID" value="GHO52792.1"/>
    <property type="molecule type" value="Genomic_DNA"/>
</dbReference>
<feature type="compositionally biased region" description="Low complexity" evidence="1">
    <location>
        <begin position="196"/>
        <end position="207"/>
    </location>
</feature>
<reference evidence="4 5" key="1">
    <citation type="journal article" date="2021" name="Int. J. Syst. Evol. Microbiol.">
        <title>Reticulibacter mediterranei gen. nov., sp. nov., within the new family Reticulibacteraceae fam. nov., and Ktedonospora formicarum gen. nov., sp. nov., Ktedonobacter robiniae sp. nov., Dictyobacter formicarum sp. nov. and Dictyobacter arantiisoli sp. nov., belonging to the class Ktedonobacteria.</title>
        <authorList>
            <person name="Yabe S."/>
            <person name="Zheng Y."/>
            <person name="Wang C.M."/>
            <person name="Sakai Y."/>
            <person name="Abe K."/>
            <person name="Yokota A."/>
            <person name="Donadio S."/>
            <person name="Cavaletti L."/>
            <person name="Monciardini P."/>
        </authorList>
    </citation>
    <scope>NUCLEOTIDE SEQUENCE [LARGE SCALE GENOMIC DNA]</scope>
    <source>
        <strain evidence="4 5">SOSP1-30</strain>
    </source>
</reference>
<protein>
    <recommendedName>
        <fullName evidence="3">DUF5679 domain-containing protein</fullName>
    </recommendedName>
</protein>
<keyword evidence="2" id="KW-0812">Transmembrane</keyword>
<evidence type="ECO:0000259" key="3">
    <source>
        <dbReference type="Pfam" id="PF18930"/>
    </source>
</evidence>
<feature type="transmembrane region" description="Helical" evidence="2">
    <location>
        <begin position="12"/>
        <end position="31"/>
    </location>
</feature>
<dbReference type="InterPro" id="IPR044044">
    <property type="entry name" value="DUF5679"/>
</dbReference>
<evidence type="ECO:0000256" key="2">
    <source>
        <dbReference type="SAM" id="Phobius"/>
    </source>
</evidence>
<evidence type="ECO:0000256" key="1">
    <source>
        <dbReference type="SAM" id="MobiDB-lite"/>
    </source>
</evidence>
<dbReference type="Pfam" id="PF18930">
    <property type="entry name" value="DUF5679"/>
    <property type="match status" value="1"/>
</dbReference>
<evidence type="ECO:0000313" key="4">
    <source>
        <dbReference type="EMBL" id="GHO52792.1"/>
    </source>
</evidence>
<dbReference type="RefSeq" id="WP_201372396.1">
    <property type="nucleotide sequence ID" value="NZ_BNJG01000001.1"/>
</dbReference>
<feature type="region of interest" description="Disordered" evidence="1">
    <location>
        <begin position="120"/>
        <end position="207"/>
    </location>
</feature>
<keyword evidence="2" id="KW-0472">Membrane</keyword>
<keyword evidence="2" id="KW-1133">Transmembrane helix</keyword>
<organism evidence="4 5">
    <name type="scientific">Ktedonobacter robiniae</name>
    <dbReference type="NCBI Taxonomy" id="2778365"/>
    <lineage>
        <taxon>Bacteria</taxon>
        <taxon>Bacillati</taxon>
        <taxon>Chloroflexota</taxon>
        <taxon>Ktedonobacteria</taxon>
        <taxon>Ktedonobacterales</taxon>
        <taxon>Ktedonobacteraceae</taxon>
        <taxon>Ktedonobacter</taxon>
    </lineage>
</organism>
<dbReference type="Proteomes" id="UP000654345">
    <property type="component" value="Unassembled WGS sequence"/>
</dbReference>
<evidence type="ECO:0000313" key="5">
    <source>
        <dbReference type="Proteomes" id="UP000654345"/>
    </source>
</evidence>
<feature type="compositionally biased region" description="Polar residues" evidence="1">
    <location>
        <begin position="121"/>
        <end position="134"/>
    </location>
</feature>
<comment type="caution">
    <text evidence="4">The sequence shown here is derived from an EMBL/GenBank/DDBJ whole genome shotgun (WGS) entry which is preliminary data.</text>
</comment>